<keyword evidence="2" id="KW-1185">Reference proteome</keyword>
<name>A0ABQ9UHZ0_SAGOE</name>
<proteinExistence type="predicted"/>
<dbReference type="Gene3D" id="3.80.10.10">
    <property type="entry name" value="Ribonuclease Inhibitor"/>
    <property type="match status" value="1"/>
</dbReference>
<gene>
    <name evidence="1" type="primary">NLRP5_4</name>
    <name evidence="1" type="ORF">P7K49_025434</name>
</gene>
<protein>
    <submittedName>
        <fullName evidence="1">NACHT, LRR and PYD domains-containing protein 5</fullName>
    </submittedName>
</protein>
<feature type="non-terminal residue" evidence="1">
    <location>
        <position position="127"/>
    </location>
</feature>
<dbReference type="InterPro" id="IPR050637">
    <property type="entry name" value="NLRP_innate_immun_reg"/>
</dbReference>
<accession>A0ABQ9UHZ0</accession>
<dbReference type="PANTHER" id="PTHR45690:SF7">
    <property type="entry name" value="NACHT, LRR AND PYD DOMAINS-CONTAINING PROTEIN 5"/>
    <property type="match status" value="1"/>
</dbReference>
<evidence type="ECO:0000313" key="2">
    <source>
        <dbReference type="Proteomes" id="UP001266305"/>
    </source>
</evidence>
<dbReference type="InterPro" id="IPR032675">
    <property type="entry name" value="LRR_dom_sf"/>
</dbReference>
<dbReference type="EMBL" id="JASSZA010000012">
    <property type="protein sequence ID" value="KAK2096400.1"/>
    <property type="molecule type" value="Genomic_DNA"/>
</dbReference>
<dbReference type="PANTHER" id="PTHR45690">
    <property type="entry name" value="NACHT, LRR AND PYD DOMAINS-CONTAINING PROTEIN 12"/>
    <property type="match status" value="1"/>
</dbReference>
<comment type="caution">
    <text evidence="1">The sequence shown here is derived from an EMBL/GenBank/DDBJ whole genome shotgun (WGS) entry which is preliminary data.</text>
</comment>
<organism evidence="1 2">
    <name type="scientific">Saguinus oedipus</name>
    <name type="common">Cotton-top tamarin</name>
    <name type="synonym">Oedipomidas oedipus</name>
    <dbReference type="NCBI Taxonomy" id="9490"/>
    <lineage>
        <taxon>Eukaryota</taxon>
        <taxon>Metazoa</taxon>
        <taxon>Chordata</taxon>
        <taxon>Craniata</taxon>
        <taxon>Vertebrata</taxon>
        <taxon>Euteleostomi</taxon>
        <taxon>Mammalia</taxon>
        <taxon>Eutheria</taxon>
        <taxon>Euarchontoglires</taxon>
        <taxon>Primates</taxon>
        <taxon>Haplorrhini</taxon>
        <taxon>Platyrrhini</taxon>
        <taxon>Cebidae</taxon>
        <taxon>Callitrichinae</taxon>
        <taxon>Saguinus</taxon>
    </lineage>
</organism>
<evidence type="ECO:0000313" key="1">
    <source>
        <dbReference type="EMBL" id="KAK2096400.1"/>
    </source>
</evidence>
<dbReference type="Proteomes" id="UP001266305">
    <property type="component" value="Unassembled WGS sequence"/>
</dbReference>
<sequence length="127" mass="14686">MDLKASSFCLQHCPNLRKFRVDVKGIFPRDESAEAWPVVPQWMQGKTLVDEQWENFCSVLGTHPHLQQLDLGSSMLTKRAMKTLCAKLRPPACKIQNLRLRNAQMTCGLQHLWRTLITNHNLRSLDF</sequence>
<dbReference type="SUPFAM" id="SSF52047">
    <property type="entry name" value="RNI-like"/>
    <property type="match status" value="1"/>
</dbReference>
<reference evidence="1 2" key="1">
    <citation type="submission" date="2023-05" db="EMBL/GenBank/DDBJ databases">
        <title>B98-5 Cell Line De Novo Hybrid Assembly: An Optical Mapping Approach.</title>
        <authorList>
            <person name="Kananen K."/>
            <person name="Auerbach J.A."/>
            <person name="Kautto E."/>
            <person name="Blachly J.S."/>
        </authorList>
    </citation>
    <scope>NUCLEOTIDE SEQUENCE [LARGE SCALE GENOMIC DNA]</scope>
    <source>
        <strain evidence="1">B95-8</strain>
        <tissue evidence="1">Cell line</tissue>
    </source>
</reference>